<feature type="non-terminal residue" evidence="1">
    <location>
        <position position="163"/>
    </location>
</feature>
<organism evidence="1">
    <name type="scientific">marine sediment metagenome</name>
    <dbReference type="NCBI Taxonomy" id="412755"/>
    <lineage>
        <taxon>unclassified sequences</taxon>
        <taxon>metagenomes</taxon>
        <taxon>ecological metagenomes</taxon>
    </lineage>
</organism>
<comment type="caution">
    <text evidence="1">The sequence shown here is derived from an EMBL/GenBank/DDBJ whole genome shotgun (WGS) entry which is preliminary data.</text>
</comment>
<dbReference type="EMBL" id="LAZR01037822">
    <property type="protein sequence ID" value="KKL21188.1"/>
    <property type="molecule type" value="Genomic_DNA"/>
</dbReference>
<reference evidence="1" key="1">
    <citation type="journal article" date="2015" name="Nature">
        <title>Complex archaea that bridge the gap between prokaryotes and eukaryotes.</title>
        <authorList>
            <person name="Spang A."/>
            <person name="Saw J.H."/>
            <person name="Jorgensen S.L."/>
            <person name="Zaremba-Niedzwiedzka K."/>
            <person name="Martijn J."/>
            <person name="Lind A.E."/>
            <person name="van Eijk R."/>
            <person name="Schleper C."/>
            <person name="Guy L."/>
            <person name="Ettema T.J."/>
        </authorList>
    </citation>
    <scope>NUCLEOTIDE SEQUENCE</scope>
</reference>
<dbReference type="AlphaFoldDB" id="A0A0F9EAU5"/>
<sequence>MRQSTQINAPHVLSVTFEGGDSDPRVLSSDPPVDPSAGAGVEAFEGSIYLKYTAAAGQVWAKTGIANTAWTQLATGTIITDHTALSNIGTNSHADIDSQLALLGIANDTAQTQLLGTAGDYWVIGTGTTSHVLDSENDLLIPGELEVSAALYVDGTLLMGTNV</sequence>
<evidence type="ECO:0000313" key="1">
    <source>
        <dbReference type="EMBL" id="KKL21188.1"/>
    </source>
</evidence>
<proteinExistence type="predicted"/>
<name>A0A0F9EAU5_9ZZZZ</name>
<gene>
    <name evidence="1" type="ORF">LCGC14_2447980</name>
</gene>
<accession>A0A0F9EAU5</accession>
<protein>
    <submittedName>
        <fullName evidence="1">Uncharacterized protein</fullName>
    </submittedName>
</protein>